<evidence type="ECO:0000313" key="11">
    <source>
        <dbReference type="Proteomes" id="UP000603453"/>
    </source>
</evidence>
<dbReference type="SUPFAM" id="SSF48439">
    <property type="entry name" value="Protein prenylyltransferase"/>
    <property type="match status" value="1"/>
</dbReference>
<dbReference type="GO" id="GO:0004663">
    <property type="term" value="F:Rab geranylgeranyltransferase activity"/>
    <property type="evidence" value="ECO:0007669"/>
    <property type="project" value="UniProtKB-UniRule"/>
</dbReference>
<organism evidence="10 11">
    <name type="scientific">Mucor saturninus</name>
    <dbReference type="NCBI Taxonomy" id="64648"/>
    <lineage>
        <taxon>Eukaryota</taxon>
        <taxon>Fungi</taxon>
        <taxon>Fungi incertae sedis</taxon>
        <taxon>Mucoromycota</taxon>
        <taxon>Mucoromycotina</taxon>
        <taxon>Mucoromycetes</taxon>
        <taxon>Mucorales</taxon>
        <taxon>Mucorineae</taxon>
        <taxon>Mucoraceae</taxon>
        <taxon>Mucor</taxon>
    </lineage>
</organism>
<keyword evidence="4 9" id="KW-0637">Prenyltransferase</keyword>
<evidence type="ECO:0000256" key="8">
    <source>
        <dbReference type="ARBA" id="ARBA00047658"/>
    </source>
</evidence>
<dbReference type="AlphaFoldDB" id="A0A8H7VA02"/>
<evidence type="ECO:0000256" key="9">
    <source>
        <dbReference type="RuleBase" id="RU367120"/>
    </source>
</evidence>
<comment type="caution">
    <text evidence="10">The sequence shown here is derived from an EMBL/GenBank/DDBJ whole genome shotgun (WGS) entry which is preliminary data.</text>
</comment>
<evidence type="ECO:0000256" key="5">
    <source>
        <dbReference type="ARBA" id="ARBA00022679"/>
    </source>
</evidence>
<dbReference type="PROSITE" id="PS51147">
    <property type="entry name" value="PFTA"/>
    <property type="match status" value="4"/>
</dbReference>
<name>A0A8H7VA02_9FUNG</name>
<gene>
    <name evidence="10" type="ORF">INT47_000712</name>
</gene>
<evidence type="ECO:0000256" key="7">
    <source>
        <dbReference type="ARBA" id="ARBA00031267"/>
    </source>
</evidence>
<evidence type="ECO:0000313" key="10">
    <source>
        <dbReference type="EMBL" id="KAG2212735.1"/>
    </source>
</evidence>
<accession>A0A8H7VA02</accession>
<dbReference type="PANTHER" id="PTHR11129">
    <property type="entry name" value="PROTEIN FARNESYLTRANSFERASE ALPHA SUBUNIT/RAB GERANYLGERANYL TRANSFERASE ALPHA SUBUNIT"/>
    <property type="match status" value="1"/>
</dbReference>
<reference evidence="10" key="1">
    <citation type="submission" date="2020-12" db="EMBL/GenBank/DDBJ databases">
        <title>Metabolic potential, ecology and presence of endohyphal bacteria is reflected in genomic diversity of Mucoromycotina.</title>
        <authorList>
            <person name="Muszewska A."/>
            <person name="Okrasinska A."/>
            <person name="Steczkiewicz K."/>
            <person name="Drgas O."/>
            <person name="Orlowska M."/>
            <person name="Perlinska-Lenart U."/>
            <person name="Aleksandrzak-Piekarczyk T."/>
            <person name="Szatraj K."/>
            <person name="Zielenkiewicz U."/>
            <person name="Pilsyk S."/>
            <person name="Malc E."/>
            <person name="Mieczkowski P."/>
            <person name="Kruszewska J.S."/>
            <person name="Biernat P."/>
            <person name="Pawlowska J."/>
        </authorList>
    </citation>
    <scope>NUCLEOTIDE SEQUENCE</scope>
    <source>
        <strain evidence="10">WA0000017839</strain>
    </source>
</reference>
<sequence length="529" mass="62036">MSDVHGRKREKTTDELIKARKEREAVKIKEYNALVESCRTKMDNKEYNKDTFNLTTRILQSNPDYYTIWNYRRIVLLELLSTETKEQEQKSYVNELLFFLELIRINPKSYWLWNHRIWCLQTMPEPDWEAELGLVEKMLSRDARNFHGWDYRRFVVNHLKKVAENEAEVAQIVEREYKFTTKKIDSSFSNYSAWHQRSKLIPIVVSSMTEEEKNEVARNELDMVEAAVFTDPEDQSAWLYYWWLLGRAPEDVDISGAYQLKDTPVVILGFNDVIKFMQVPRFFDANNRPLLGKLYPLCEDSESASVWIFVLDDITSNAKNVCMKSNTILPSSSARKIPSIKWDINIKMIDGEKGAYKRVETLKNNLKKSWTPSSTKMYKDPTLYDQSAWFTLDKIQLLKVEIAAIRELLELEPDSAWALQTLVHFLNQLLLREPEKLEIYNELISTLDILIKIDTDRKHRYEDLKTKFVFEQKTSSMTNEQILDLSGLPFIPLLSRLLLVDRVIVSSKELQAELNQLPFLTECALSPPL</sequence>
<dbReference type="Gene3D" id="1.25.40.120">
    <property type="entry name" value="Protein prenylyltransferase"/>
    <property type="match status" value="2"/>
</dbReference>
<dbReference type="EMBL" id="JAEPRD010000005">
    <property type="protein sequence ID" value="KAG2212735.1"/>
    <property type="molecule type" value="Genomic_DNA"/>
</dbReference>
<keyword evidence="5 9" id="KW-0808">Transferase</keyword>
<keyword evidence="6" id="KW-0677">Repeat</keyword>
<dbReference type="EC" id="2.5.1.60" evidence="2 9"/>
<keyword evidence="11" id="KW-1185">Reference proteome</keyword>
<dbReference type="Pfam" id="PF01239">
    <property type="entry name" value="PPTA"/>
    <property type="match status" value="5"/>
</dbReference>
<evidence type="ECO:0000256" key="2">
    <source>
        <dbReference type="ARBA" id="ARBA00012656"/>
    </source>
</evidence>
<evidence type="ECO:0000256" key="3">
    <source>
        <dbReference type="ARBA" id="ARBA00014772"/>
    </source>
</evidence>
<dbReference type="GO" id="GO:0005968">
    <property type="term" value="C:Rab-protein geranylgeranyltransferase complex"/>
    <property type="evidence" value="ECO:0007669"/>
    <property type="project" value="TreeGrafter"/>
</dbReference>
<proteinExistence type="inferred from homology"/>
<evidence type="ECO:0000256" key="1">
    <source>
        <dbReference type="ARBA" id="ARBA00006734"/>
    </source>
</evidence>
<comment type="similarity">
    <text evidence="1 9">Belongs to the protein prenyltransferase subunit alpha family.</text>
</comment>
<protein>
    <recommendedName>
        <fullName evidence="3 9">Geranylgeranyl transferase type-2 subunit alpha</fullName>
        <ecNumber evidence="2 9">2.5.1.60</ecNumber>
    </recommendedName>
    <alternativeName>
        <fullName evidence="7 9">Geranylgeranyl transferase type II subunit alpha</fullName>
    </alternativeName>
</protein>
<dbReference type="Proteomes" id="UP000603453">
    <property type="component" value="Unassembled WGS sequence"/>
</dbReference>
<dbReference type="OrthoDB" id="1658at2759"/>
<evidence type="ECO:0000256" key="6">
    <source>
        <dbReference type="ARBA" id="ARBA00022737"/>
    </source>
</evidence>
<dbReference type="GO" id="GO:0097354">
    <property type="term" value="P:prenylation"/>
    <property type="evidence" value="ECO:0007669"/>
    <property type="project" value="UniProtKB-UniRule"/>
</dbReference>
<dbReference type="FunFam" id="1.25.40.120:FF:000035">
    <property type="entry name" value="Geranylgeranyl transferase type-2 subunit alpha"/>
    <property type="match status" value="1"/>
</dbReference>
<dbReference type="InterPro" id="IPR002088">
    <property type="entry name" value="Prenyl_trans_a"/>
</dbReference>
<comment type="function">
    <text evidence="9">Catalyzes the transfer of a geranyl-geranyl moiety from geranyl-geranyl pyrophosphate to cysteines occuring in specific C-terminal amino acid sequences.</text>
</comment>
<dbReference type="PANTHER" id="PTHR11129:SF2">
    <property type="entry name" value="GERANYLGERANYL TRANSFERASE TYPE-2 SUBUNIT ALPHA"/>
    <property type="match status" value="1"/>
</dbReference>
<comment type="catalytic activity">
    <reaction evidence="8 9">
        <text>geranylgeranyl diphosphate + L-cysteinyl-[protein] = S-geranylgeranyl-L-cysteinyl-[protein] + diphosphate</text>
        <dbReference type="Rhea" id="RHEA:21240"/>
        <dbReference type="Rhea" id="RHEA-COMP:10131"/>
        <dbReference type="Rhea" id="RHEA-COMP:11537"/>
        <dbReference type="ChEBI" id="CHEBI:29950"/>
        <dbReference type="ChEBI" id="CHEBI:33019"/>
        <dbReference type="ChEBI" id="CHEBI:57533"/>
        <dbReference type="ChEBI" id="CHEBI:86021"/>
        <dbReference type="EC" id="2.5.1.60"/>
    </reaction>
</comment>
<evidence type="ECO:0000256" key="4">
    <source>
        <dbReference type="ARBA" id="ARBA00022602"/>
    </source>
</evidence>